<dbReference type="GO" id="GO:0043032">
    <property type="term" value="P:positive regulation of macrophage activation"/>
    <property type="evidence" value="ECO:0007669"/>
    <property type="project" value="Ensembl"/>
</dbReference>
<keyword evidence="6" id="KW-0732">Signal</keyword>
<keyword evidence="10" id="KW-0520">NAD</keyword>
<dbReference type="PANTHER" id="PTHR24365:SF422">
    <property type="entry name" value="TOLL-LIKE RECEPTOR 6"/>
    <property type="match status" value="1"/>
</dbReference>
<reference evidence="19" key="1">
    <citation type="submission" date="2016-12" db="EMBL/GenBank/DDBJ databases">
        <title>Mouse lemur reference genome and diversity panel.</title>
        <authorList>
            <person name="Harris R."/>
            <person name="Larsen P."/>
            <person name="Liu Y."/>
            <person name="Hughes D.S."/>
            <person name="Murali S."/>
            <person name="Raveendran M."/>
            <person name="Korchina V."/>
            <person name="Wang M."/>
            <person name="Jhangiani S."/>
            <person name="Bandaranaike D."/>
            <person name="Bellair M."/>
            <person name="Blankenburg K."/>
            <person name="Chao H."/>
            <person name="Dahdouli M."/>
            <person name="Dinh H."/>
            <person name="Doddapaneni H."/>
            <person name="English A."/>
            <person name="Firestine M."/>
            <person name="Gnanaolivu R."/>
            <person name="Gross S."/>
            <person name="Hernandez B."/>
            <person name="Javaid M."/>
            <person name="Jayaseelan J."/>
            <person name="Jones J."/>
            <person name="Khan Z."/>
            <person name="Kovar C."/>
            <person name="Kurapati P."/>
            <person name="Le B."/>
            <person name="Lee S."/>
            <person name="Li M."/>
            <person name="Mathew T."/>
            <person name="Narasimhan A."/>
            <person name="Ngo D."/>
            <person name="Nguyen L."/>
            <person name="Okwuonu G."/>
            <person name="Ongeri F."/>
            <person name="Osuji N."/>
            <person name="Pu L.-L."/>
            <person name="Puazo M."/>
            <person name="Quiroz J."/>
            <person name="Raj R."/>
            <person name="Rajbhandari K."/>
            <person name="Reid J.G."/>
            <person name="Santibanez J."/>
            <person name="Sexton D."/>
            <person name="Skinner E."/>
            <person name="Vee V."/>
            <person name="Weissenberger G."/>
            <person name="Wu Y."/>
            <person name="Xin Y."/>
            <person name="Han Y."/>
            <person name="Campbell C."/>
            <person name="Brown A."/>
            <person name="Sullivan B."/>
            <person name="Shelton J."/>
            <person name="Brown S."/>
            <person name="Dudchenko O."/>
            <person name="Machol I."/>
            <person name="Durand N."/>
            <person name="Shamim M."/>
            <person name="Lieberman A."/>
            <person name="Muzny D.M."/>
            <person name="Richards S."/>
            <person name="Yoder A."/>
            <person name="Worley K.C."/>
            <person name="Rogers J."/>
            <person name="Gibbs R.A."/>
        </authorList>
    </citation>
    <scope>NUCLEOTIDE SEQUENCE [LARGE SCALE GENOMIC DNA]</scope>
</reference>
<dbReference type="Pfam" id="PF01463">
    <property type="entry name" value="LRRCT"/>
    <property type="match status" value="1"/>
</dbReference>
<reference evidence="19" key="2">
    <citation type="submission" date="2025-08" db="UniProtKB">
        <authorList>
            <consortium name="Ensembl"/>
        </authorList>
    </citation>
    <scope>IDENTIFICATION</scope>
</reference>
<feature type="transmembrane region" description="Helical" evidence="17">
    <location>
        <begin position="656"/>
        <end position="680"/>
    </location>
</feature>
<feature type="domain" description="TIR" evidence="18">
    <location>
        <begin position="711"/>
        <end position="852"/>
    </location>
</feature>
<dbReference type="GO" id="GO:0006954">
    <property type="term" value="P:inflammatory response"/>
    <property type="evidence" value="ECO:0007669"/>
    <property type="project" value="UniProtKB-UniRule"/>
</dbReference>
<evidence type="ECO:0000256" key="7">
    <source>
        <dbReference type="ARBA" id="ARBA00022737"/>
    </source>
</evidence>
<dbReference type="GO" id="GO:0043123">
    <property type="term" value="P:positive regulation of canonical NF-kappaB signal transduction"/>
    <property type="evidence" value="ECO:0007669"/>
    <property type="project" value="Ensembl"/>
</dbReference>
<dbReference type="SMART" id="SM00369">
    <property type="entry name" value="LRR_TYP"/>
    <property type="match status" value="5"/>
</dbReference>
<dbReference type="GO" id="GO:0002755">
    <property type="term" value="P:MyD88-dependent toll-like receptor signaling pathway"/>
    <property type="evidence" value="ECO:0007669"/>
    <property type="project" value="Ensembl"/>
</dbReference>
<evidence type="ECO:0000256" key="14">
    <source>
        <dbReference type="ARBA" id="ARBA00023198"/>
    </source>
</evidence>
<dbReference type="Ensembl" id="ENSMICT00000040284.2">
    <property type="protein sequence ID" value="ENSMICP00000024553.2"/>
    <property type="gene ID" value="ENSMICG00000027451.2"/>
</dbReference>
<dbReference type="GO" id="GO:0032720">
    <property type="term" value="P:negative regulation of tumor necrosis factor production"/>
    <property type="evidence" value="ECO:0007669"/>
    <property type="project" value="Ensembl"/>
</dbReference>
<dbReference type="GO" id="GO:1900227">
    <property type="term" value="P:positive regulation of NLRP3 inflammasome complex assembly"/>
    <property type="evidence" value="ECO:0007669"/>
    <property type="project" value="Ensembl"/>
</dbReference>
<evidence type="ECO:0000256" key="3">
    <source>
        <dbReference type="ARBA" id="ARBA00022588"/>
    </source>
</evidence>
<feature type="disulfide bond" evidence="16">
    <location>
        <begin position="495"/>
        <end position="518"/>
    </location>
</feature>
<dbReference type="GO" id="GO:2001238">
    <property type="term" value="P:positive regulation of extrinsic apoptotic signaling pathway"/>
    <property type="evidence" value="ECO:0007669"/>
    <property type="project" value="Ensembl"/>
</dbReference>
<dbReference type="InterPro" id="IPR032675">
    <property type="entry name" value="LRR_dom_sf"/>
</dbReference>
<evidence type="ECO:0000256" key="10">
    <source>
        <dbReference type="ARBA" id="ARBA00023027"/>
    </source>
</evidence>
<dbReference type="GO" id="GO:0042498">
    <property type="term" value="F:diacyl lipopeptide binding"/>
    <property type="evidence" value="ECO:0007669"/>
    <property type="project" value="Ensembl"/>
</dbReference>
<dbReference type="GO" id="GO:0042496">
    <property type="term" value="P:detection of diacyl bacterial lipopeptide"/>
    <property type="evidence" value="ECO:0007669"/>
    <property type="project" value="Ensembl"/>
</dbReference>
<dbReference type="InterPro" id="IPR003591">
    <property type="entry name" value="Leu-rich_rpt_typical-subtyp"/>
</dbReference>
<dbReference type="SMART" id="SM00082">
    <property type="entry name" value="LRRCT"/>
    <property type="match status" value="1"/>
</dbReference>
<dbReference type="GO" id="GO:0004888">
    <property type="term" value="F:transmembrane signaling receptor activity"/>
    <property type="evidence" value="ECO:0007669"/>
    <property type="project" value="InterPro"/>
</dbReference>
<dbReference type="GO" id="GO:0071726">
    <property type="term" value="P:cellular response to diacyl bacterial lipopeptide"/>
    <property type="evidence" value="ECO:0007669"/>
    <property type="project" value="Ensembl"/>
</dbReference>
<comment type="subcellular location">
    <subcellularLocation>
        <location evidence="1 17">Membrane</location>
        <topology evidence="1 17">Single-pass type I membrane protein</topology>
    </subcellularLocation>
</comment>
<keyword evidence="8 15" id="KW-0391">Immunity</keyword>
<keyword evidence="9 17" id="KW-1133">Transmembrane helix</keyword>
<dbReference type="GO" id="GO:0042802">
    <property type="term" value="F:identical protein binding"/>
    <property type="evidence" value="ECO:0007669"/>
    <property type="project" value="Ensembl"/>
</dbReference>
<evidence type="ECO:0000256" key="6">
    <source>
        <dbReference type="ARBA" id="ARBA00022729"/>
    </source>
</evidence>
<dbReference type="GO" id="GO:0035355">
    <property type="term" value="C:Toll-like receptor 2-Toll-like receptor 6 protein complex"/>
    <property type="evidence" value="ECO:0007669"/>
    <property type="project" value="Ensembl"/>
</dbReference>
<evidence type="ECO:0000256" key="8">
    <source>
        <dbReference type="ARBA" id="ARBA00022859"/>
    </source>
</evidence>
<dbReference type="AlphaFoldDB" id="A0A8C5VK05"/>
<dbReference type="PROSITE" id="PS50104">
    <property type="entry name" value="TIR"/>
    <property type="match status" value="1"/>
</dbReference>
<evidence type="ECO:0000256" key="13">
    <source>
        <dbReference type="ARBA" id="ARBA00023180"/>
    </source>
</evidence>
<dbReference type="GO" id="GO:0046982">
    <property type="term" value="F:protein heterodimerization activity"/>
    <property type="evidence" value="ECO:0007669"/>
    <property type="project" value="Ensembl"/>
</dbReference>
<dbReference type="EMBL" id="ABDC03023194">
    <property type="status" value="NOT_ANNOTATED_CDS"/>
    <property type="molecule type" value="Genomic_DNA"/>
</dbReference>
<dbReference type="EMBL" id="ABDC03023193">
    <property type="status" value="NOT_ANNOTATED_CDS"/>
    <property type="molecule type" value="Genomic_DNA"/>
</dbReference>
<dbReference type="Proteomes" id="UP000694394">
    <property type="component" value="Chromosome 19"/>
</dbReference>
<dbReference type="Pfam" id="PF01582">
    <property type="entry name" value="TIR"/>
    <property type="match status" value="1"/>
</dbReference>
<dbReference type="GO" id="GO:0045429">
    <property type="term" value="P:positive regulation of nitric oxide biosynthetic process"/>
    <property type="evidence" value="ECO:0007669"/>
    <property type="project" value="Ensembl"/>
</dbReference>
<dbReference type="GeneTree" id="ENSGT00940000162201"/>
<evidence type="ECO:0000259" key="18">
    <source>
        <dbReference type="PROSITE" id="PS50104"/>
    </source>
</evidence>
<dbReference type="GO" id="GO:1904646">
    <property type="term" value="P:cellular response to amyloid-beta"/>
    <property type="evidence" value="ECO:0007669"/>
    <property type="project" value="Ensembl"/>
</dbReference>
<evidence type="ECO:0000256" key="5">
    <source>
        <dbReference type="ARBA" id="ARBA00022692"/>
    </source>
</evidence>
<dbReference type="Gene3D" id="3.80.10.10">
    <property type="entry name" value="Ribonuclease Inhibitor"/>
    <property type="match status" value="1"/>
</dbReference>
<dbReference type="EMBL" id="ABDC03023192">
    <property type="status" value="NOT_ANNOTATED_CDS"/>
    <property type="molecule type" value="Genomic_DNA"/>
</dbReference>
<dbReference type="GO" id="GO:0034136">
    <property type="term" value="P:negative regulation of toll-like receptor 2 signaling pathway"/>
    <property type="evidence" value="ECO:0007669"/>
    <property type="project" value="Ensembl"/>
</dbReference>
<dbReference type="GO" id="GO:0045087">
    <property type="term" value="P:innate immune response"/>
    <property type="evidence" value="ECO:0007669"/>
    <property type="project" value="UniProtKB-UniRule"/>
</dbReference>
<keyword evidence="13" id="KW-0325">Glycoprotein</keyword>
<keyword evidence="5 17" id="KW-0812">Transmembrane</keyword>
<dbReference type="PIRSF" id="PIRSF037595">
    <property type="entry name" value="Toll-like_receptor"/>
    <property type="match status" value="1"/>
</dbReference>
<keyword evidence="16" id="KW-1015">Disulfide bond</keyword>
<keyword evidence="3 15" id="KW-0399">Innate immunity</keyword>
<dbReference type="GO" id="GO:1900017">
    <property type="term" value="P:positive regulation of cytokine production involved in inflammatory response"/>
    <property type="evidence" value="ECO:0007669"/>
    <property type="project" value="Ensembl"/>
</dbReference>
<evidence type="ECO:0000256" key="15">
    <source>
        <dbReference type="PIRNR" id="PIRNR037595"/>
    </source>
</evidence>
<name>A0A8C5VK05_MICMU</name>
<keyword evidence="14 15" id="KW-0395">Inflammatory response</keyword>
<organism evidence="19 20">
    <name type="scientific">Microcebus murinus</name>
    <name type="common">Gray mouse lemur</name>
    <name type="synonym">Lemur murinus</name>
    <dbReference type="NCBI Taxonomy" id="30608"/>
    <lineage>
        <taxon>Eukaryota</taxon>
        <taxon>Metazoa</taxon>
        <taxon>Chordata</taxon>
        <taxon>Craniata</taxon>
        <taxon>Vertebrata</taxon>
        <taxon>Euteleostomi</taxon>
        <taxon>Mammalia</taxon>
        <taxon>Eutheria</taxon>
        <taxon>Euarchontoglires</taxon>
        <taxon>Primates</taxon>
        <taxon>Strepsirrhini</taxon>
        <taxon>Lemuriformes</taxon>
        <taxon>Cheirogaleidae</taxon>
        <taxon>Microcebus</taxon>
    </lineage>
</organism>
<reference evidence="19" key="3">
    <citation type="submission" date="2025-09" db="UniProtKB">
        <authorList>
            <consortium name="Ensembl"/>
        </authorList>
    </citation>
    <scope>IDENTIFICATION</scope>
</reference>
<comment type="similarity">
    <text evidence="2 15 17">Belongs to the Toll-like receptor family.</text>
</comment>
<dbReference type="GO" id="GO:0035666">
    <property type="term" value="P:TRIF-dependent toll-like receptor signaling pathway"/>
    <property type="evidence" value="ECO:0007669"/>
    <property type="project" value="Ensembl"/>
</dbReference>
<dbReference type="GO" id="GO:0140052">
    <property type="term" value="P:cellular response to oxidised low-density lipoprotein particle stimulus"/>
    <property type="evidence" value="ECO:0007669"/>
    <property type="project" value="Ensembl"/>
</dbReference>
<dbReference type="GO" id="GO:0032717">
    <property type="term" value="P:negative regulation of interleukin-8 production"/>
    <property type="evidence" value="ECO:0007669"/>
    <property type="project" value="Ensembl"/>
</dbReference>
<protein>
    <recommendedName>
        <fullName evidence="17">Toll-like receptor</fullName>
    </recommendedName>
</protein>
<dbReference type="SMART" id="SM00255">
    <property type="entry name" value="TIR"/>
    <property type="match status" value="1"/>
</dbReference>
<dbReference type="GO" id="GO:0032731">
    <property type="term" value="P:positive regulation of interleukin-1 beta production"/>
    <property type="evidence" value="ECO:0007669"/>
    <property type="project" value="Ensembl"/>
</dbReference>
<dbReference type="PANTHER" id="PTHR24365">
    <property type="entry name" value="TOLL-LIKE RECEPTOR"/>
    <property type="match status" value="1"/>
</dbReference>
<evidence type="ECO:0000256" key="1">
    <source>
        <dbReference type="ARBA" id="ARBA00004479"/>
    </source>
</evidence>
<dbReference type="FunFam" id="3.80.10.10:FF:000046">
    <property type="entry name" value="Toll-like receptor 2"/>
    <property type="match status" value="1"/>
</dbReference>
<evidence type="ECO:0000256" key="16">
    <source>
        <dbReference type="PIRSR" id="PIRSR037595-2"/>
    </source>
</evidence>
<dbReference type="GO" id="GO:0050729">
    <property type="term" value="P:positive regulation of inflammatory response"/>
    <property type="evidence" value="ECO:0007669"/>
    <property type="project" value="Ensembl"/>
</dbReference>
<accession>A0A8C5VK05</accession>
<dbReference type="GO" id="GO:1903428">
    <property type="term" value="P:positive regulation of reactive oxygen species biosynthetic process"/>
    <property type="evidence" value="ECO:0007669"/>
    <property type="project" value="Ensembl"/>
</dbReference>
<dbReference type="Gene3D" id="3.40.50.10140">
    <property type="entry name" value="Toll/interleukin-1 receptor homology (TIR) domain"/>
    <property type="match status" value="1"/>
</dbReference>
<dbReference type="GO" id="GO:0005794">
    <property type="term" value="C:Golgi apparatus"/>
    <property type="evidence" value="ECO:0007669"/>
    <property type="project" value="Ensembl"/>
</dbReference>
<evidence type="ECO:0000256" key="12">
    <source>
        <dbReference type="ARBA" id="ARBA00023170"/>
    </source>
</evidence>
<keyword evidence="12 15" id="KW-0675">Receptor</keyword>
<gene>
    <name evidence="19" type="primary">TLR6</name>
</gene>
<keyword evidence="11 17" id="KW-0472">Membrane</keyword>
<evidence type="ECO:0000256" key="17">
    <source>
        <dbReference type="RuleBase" id="RU363040"/>
    </source>
</evidence>
<dbReference type="SUPFAM" id="SSF52200">
    <property type="entry name" value="Toll/Interleukin receptor TIR domain"/>
    <property type="match status" value="1"/>
</dbReference>
<dbReference type="InterPro" id="IPR000157">
    <property type="entry name" value="TIR_dom"/>
</dbReference>
<dbReference type="InterPro" id="IPR017241">
    <property type="entry name" value="Toll-like_receptor"/>
</dbReference>
<dbReference type="GO" id="GO:0038124">
    <property type="term" value="P:toll-like receptor TLR6:TLR2 signaling pathway"/>
    <property type="evidence" value="ECO:0007669"/>
    <property type="project" value="Ensembl"/>
</dbReference>
<proteinExistence type="inferred from homology"/>
<dbReference type="InterPro" id="IPR035897">
    <property type="entry name" value="Toll_tir_struct_dom_sf"/>
</dbReference>
<evidence type="ECO:0000313" key="20">
    <source>
        <dbReference type="Proteomes" id="UP000694394"/>
    </source>
</evidence>
<dbReference type="GO" id="GO:0035663">
    <property type="term" value="F:Toll-like receptor 2 binding"/>
    <property type="evidence" value="ECO:0007669"/>
    <property type="project" value="Ensembl"/>
</dbReference>
<dbReference type="PROSITE" id="PS51450">
    <property type="entry name" value="LRR"/>
    <property type="match status" value="1"/>
</dbReference>
<dbReference type="PRINTS" id="PR01537">
    <property type="entry name" value="INTRLKN1R1F"/>
</dbReference>
<dbReference type="GO" id="GO:0045121">
    <property type="term" value="C:membrane raft"/>
    <property type="evidence" value="ECO:0007669"/>
    <property type="project" value="Ensembl"/>
</dbReference>
<dbReference type="InterPro" id="IPR000483">
    <property type="entry name" value="Cys-rich_flank_reg_C"/>
</dbReference>
<dbReference type="InterPro" id="IPR001611">
    <property type="entry name" value="Leu-rich_rpt"/>
</dbReference>
<keyword evidence="20" id="KW-1185">Reference proteome</keyword>
<keyword evidence="7" id="KW-0677">Repeat</keyword>
<evidence type="ECO:0000256" key="2">
    <source>
        <dbReference type="ARBA" id="ARBA00009634"/>
    </source>
</evidence>
<evidence type="ECO:0000256" key="4">
    <source>
        <dbReference type="ARBA" id="ARBA00022614"/>
    </source>
</evidence>
<dbReference type="FunFam" id="3.40.50.10140:FF:000001">
    <property type="entry name" value="Toll-like receptor 2"/>
    <property type="match status" value="1"/>
</dbReference>
<evidence type="ECO:0000256" key="11">
    <source>
        <dbReference type="ARBA" id="ARBA00023136"/>
    </source>
</evidence>
<sequence>MLFPAFVPQEHRDAFLCRTESGRSLSQPGSSSPLSSHEHWLIYLPPCLSQNLNSYQDYLKNNNPLDSHCNIMAKNKEPTVRSFHFVCVMTVIVGTIIQLSDESEFAINRSKIGLTHVPKDLPPKTKVLDMSQNNISVLQISDISFLSGLKVLRLSHNRIQRLDFSIFKFNQDLEYLDLSHNQLRKISCYPIVSFKHLDLSFNDFEALPICKEFGNLTQLNFLGLSAMKLQQLDLLPIAHLHLSYILLDLGNYYVKENEAESLQILNTKTLHLVFHPNNLFSVQVNISVNTLGCLQLTNIKLNDENCGVLIKFLSELTRGSTLLNFTLSHMETTWKCLVRVFQFLWPRSVEYLNIYNLIIVESINKEDFMYSKTTLKALKIEHVTNRVPLFSQTVLYRVFSEMNIMMLTISDSPLIHMLCPEAPSTFKFLNFTQNVFTDSIFQNCTTLVRLETLILQKNGLKDLFSVGLMTKDMPSLAILDVSFNSLGFDRYKENCTWVESIIVLNLSSNILTDSVFRCLPPRIKVLDLHSNRIERIPKDVTSLEALQELNVALNSLTDLPGCGAFSSLSVLIIDHNSVSQPSTDFFQSCQKVRSIKAGNNPFQCTCELREFVKNIGQVSSEVVEGWPDSYKCDYPESYRGTPLKDVHMSPLSCNTALLMVTIGATTLVLAVTVTFLCIYLDLPWYLRMVCQWTQTRHRARNIPLEELQRTLQFHAFISYSEHDSVWVKNELVPCLEKEDIRICLHERNFVPGKSIVENIINCIEKSYKSIFVLSPHFVQSEWCHYELYFAHHNLFHEGSDNLILILLEPIPQNIIPSKYHKLKALMAQRTYLEWPKEKSKHGLFWANIRAAFNMNLTLVAENDDVKT</sequence>
<evidence type="ECO:0000256" key="9">
    <source>
        <dbReference type="ARBA" id="ARBA00022989"/>
    </source>
</evidence>
<dbReference type="Pfam" id="PF13855">
    <property type="entry name" value="LRR_8"/>
    <property type="match status" value="1"/>
</dbReference>
<dbReference type="SUPFAM" id="SSF52058">
    <property type="entry name" value="L domain-like"/>
    <property type="match status" value="2"/>
</dbReference>
<evidence type="ECO:0000313" key="19">
    <source>
        <dbReference type="Ensembl" id="ENSMICP00000024553.2"/>
    </source>
</evidence>
<keyword evidence="4" id="KW-0433">Leucine-rich repeat</keyword>